<dbReference type="EMBL" id="CAJJDP010000026">
    <property type="protein sequence ID" value="CAD8152260.1"/>
    <property type="molecule type" value="Genomic_DNA"/>
</dbReference>
<feature type="signal peptide" evidence="1">
    <location>
        <begin position="1"/>
        <end position="16"/>
    </location>
</feature>
<dbReference type="OrthoDB" id="306936at2759"/>
<gene>
    <name evidence="2" type="ORF">POCTA_138.1.T0260159</name>
</gene>
<dbReference type="Proteomes" id="UP000683925">
    <property type="component" value="Unassembled WGS sequence"/>
</dbReference>
<proteinExistence type="predicted"/>
<dbReference type="AlphaFoldDB" id="A0A8S1TJ41"/>
<keyword evidence="3" id="KW-1185">Reference proteome</keyword>
<organism evidence="2 3">
    <name type="scientific">Paramecium octaurelia</name>
    <dbReference type="NCBI Taxonomy" id="43137"/>
    <lineage>
        <taxon>Eukaryota</taxon>
        <taxon>Sar</taxon>
        <taxon>Alveolata</taxon>
        <taxon>Ciliophora</taxon>
        <taxon>Intramacronucleata</taxon>
        <taxon>Oligohymenophorea</taxon>
        <taxon>Peniculida</taxon>
        <taxon>Parameciidae</taxon>
        <taxon>Paramecium</taxon>
    </lineage>
</organism>
<accession>A0A8S1TJ41</accession>
<feature type="chain" id="PRO_5035902055" evidence="1">
    <location>
        <begin position="17"/>
        <end position="198"/>
    </location>
</feature>
<evidence type="ECO:0000313" key="2">
    <source>
        <dbReference type="EMBL" id="CAD8152260.1"/>
    </source>
</evidence>
<protein>
    <submittedName>
        <fullName evidence="2">Uncharacterized protein</fullName>
    </submittedName>
</protein>
<name>A0A8S1TJ41_PAROT</name>
<keyword evidence="1" id="KW-0732">Signal</keyword>
<comment type="caution">
    <text evidence="2">The sequence shown here is derived from an EMBL/GenBank/DDBJ whole genome shotgun (WGS) entry which is preliminary data.</text>
</comment>
<sequence>MIRIVFGFLFISNFCAYRIDENLIQQRQGLLNDNHELQAQEYSEKLQQCFDNELEAKHELENVMKFDENTIGFGDGVDVYQKEEERELKDSKKGKKIQGFGKGKNVYEEEERKEQNNINNKIRGFGKGENVYEDVQEINQDVNGFGKGVEVYEVENQEKESSEENGFGEALGTVDDYEQQMEDQNSQIQLSGNLRKKA</sequence>
<evidence type="ECO:0000313" key="3">
    <source>
        <dbReference type="Proteomes" id="UP000683925"/>
    </source>
</evidence>
<reference evidence="2" key="1">
    <citation type="submission" date="2021-01" db="EMBL/GenBank/DDBJ databases">
        <authorList>
            <consortium name="Genoscope - CEA"/>
            <person name="William W."/>
        </authorList>
    </citation>
    <scope>NUCLEOTIDE SEQUENCE</scope>
</reference>
<evidence type="ECO:0000256" key="1">
    <source>
        <dbReference type="SAM" id="SignalP"/>
    </source>
</evidence>
<dbReference type="OMA" id="DDYEQQM"/>